<evidence type="ECO:0000313" key="2">
    <source>
        <dbReference type="EMBL" id="EZH75866.1"/>
    </source>
</evidence>
<organism evidence="2 3">
    <name type="scientific">Aquimarina atlantica</name>
    <dbReference type="NCBI Taxonomy" id="1317122"/>
    <lineage>
        <taxon>Bacteria</taxon>
        <taxon>Pseudomonadati</taxon>
        <taxon>Bacteroidota</taxon>
        <taxon>Flavobacteriia</taxon>
        <taxon>Flavobacteriales</taxon>
        <taxon>Flavobacteriaceae</taxon>
        <taxon>Aquimarina</taxon>
    </lineage>
</organism>
<sequence length="205" mass="24064">MPNTVKNHSILCYEEQINHIRIVVTQLKTKLKKILLFISALFFTYCNSQSKFDLEKVLKIERSDMIVVKIDSYLNEKCEYGQKIDRLNEPQKVLLIVENLEREINNGGFNQFYWNSSGDYANETIDALIKIGAKKTAEIVKKANSKFKNGIVPKDRTERQNELELIQEKAEESWNDCDSDFYKYEENITELLISYVLRNKSDFEK</sequence>
<comment type="caution">
    <text evidence="2">The sequence shown here is derived from an EMBL/GenBank/DDBJ whole genome shotgun (WGS) entry which is preliminary data.</text>
</comment>
<dbReference type="EMBL" id="AQRA01000001">
    <property type="protein sequence ID" value="EZH75866.1"/>
    <property type="molecule type" value="Genomic_DNA"/>
</dbReference>
<dbReference type="STRING" id="1317122.ATO12_03490"/>
<gene>
    <name evidence="2" type="ORF">ATO12_03490</name>
</gene>
<protein>
    <recommendedName>
        <fullName evidence="1">DNA mimic protein DMP19 C-terminal domain-containing protein</fullName>
    </recommendedName>
</protein>
<dbReference type="eggNOG" id="ENOG5033A95">
    <property type="taxonomic scope" value="Bacteria"/>
</dbReference>
<accession>A0A023C0M4</accession>
<proteinExistence type="predicted"/>
<dbReference type="Gene3D" id="1.20.1420.60">
    <property type="match status" value="1"/>
</dbReference>
<reference evidence="2 3" key="1">
    <citation type="submission" date="2014-04" db="EMBL/GenBank/DDBJ databases">
        <title>Aquimarina sp. 22II-S11-z7 Genome Sequencing.</title>
        <authorList>
            <person name="Lai Q."/>
        </authorList>
    </citation>
    <scope>NUCLEOTIDE SEQUENCE [LARGE SCALE GENOMIC DNA]</scope>
    <source>
        <strain evidence="2 3">22II-S11-z7</strain>
    </source>
</reference>
<evidence type="ECO:0000313" key="3">
    <source>
        <dbReference type="Proteomes" id="UP000023541"/>
    </source>
</evidence>
<dbReference type="Proteomes" id="UP000023541">
    <property type="component" value="Unassembled WGS sequence"/>
</dbReference>
<evidence type="ECO:0000259" key="1">
    <source>
        <dbReference type="Pfam" id="PF14300"/>
    </source>
</evidence>
<dbReference type="Pfam" id="PF14300">
    <property type="entry name" value="DMP19"/>
    <property type="match status" value="1"/>
</dbReference>
<keyword evidence="3" id="KW-1185">Reference proteome</keyword>
<dbReference type="InterPro" id="IPR025402">
    <property type="entry name" value="DMP19_C"/>
</dbReference>
<feature type="domain" description="DNA mimic protein DMP19 C-terminal" evidence="1">
    <location>
        <begin position="85"/>
        <end position="199"/>
    </location>
</feature>
<name>A0A023C0M4_9FLAO</name>
<dbReference type="AlphaFoldDB" id="A0A023C0M4"/>